<gene>
    <name evidence="1" type="ORF">LIER_28521</name>
</gene>
<protein>
    <submittedName>
        <fullName evidence="1">Uncharacterized protein</fullName>
    </submittedName>
</protein>
<name>A0AAV3RHV7_LITER</name>
<keyword evidence="2" id="KW-1185">Reference proteome</keyword>
<evidence type="ECO:0000313" key="2">
    <source>
        <dbReference type="Proteomes" id="UP001454036"/>
    </source>
</evidence>
<dbReference type="Proteomes" id="UP001454036">
    <property type="component" value="Unassembled WGS sequence"/>
</dbReference>
<comment type="caution">
    <text evidence="1">The sequence shown here is derived from an EMBL/GenBank/DDBJ whole genome shotgun (WGS) entry which is preliminary data.</text>
</comment>
<evidence type="ECO:0000313" key="1">
    <source>
        <dbReference type="EMBL" id="GAA0175331.1"/>
    </source>
</evidence>
<sequence length="119" mass="13707">MGRYYDLEIVNTDFHGKVFMIMLHRNFSKQHEGQRKLLLVDYYDDTNCETDCQSSSQSLSFQLHEHIADPTEKGNLMDVSSSPLSPLKRQIYINPDTSAKKKLLMEKNDDGEGSNNFES</sequence>
<proteinExistence type="predicted"/>
<organism evidence="1 2">
    <name type="scientific">Lithospermum erythrorhizon</name>
    <name type="common">Purple gromwell</name>
    <name type="synonym">Lithospermum officinale var. erythrorhizon</name>
    <dbReference type="NCBI Taxonomy" id="34254"/>
    <lineage>
        <taxon>Eukaryota</taxon>
        <taxon>Viridiplantae</taxon>
        <taxon>Streptophyta</taxon>
        <taxon>Embryophyta</taxon>
        <taxon>Tracheophyta</taxon>
        <taxon>Spermatophyta</taxon>
        <taxon>Magnoliopsida</taxon>
        <taxon>eudicotyledons</taxon>
        <taxon>Gunneridae</taxon>
        <taxon>Pentapetalae</taxon>
        <taxon>asterids</taxon>
        <taxon>lamiids</taxon>
        <taxon>Boraginales</taxon>
        <taxon>Boraginaceae</taxon>
        <taxon>Boraginoideae</taxon>
        <taxon>Lithospermeae</taxon>
        <taxon>Lithospermum</taxon>
    </lineage>
</organism>
<dbReference type="EMBL" id="BAABME010009531">
    <property type="protein sequence ID" value="GAA0175331.1"/>
    <property type="molecule type" value="Genomic_DNA"/>
</dbReference>
<dbReference type="AlphaFoldDB" id="A0AAV3RHV7"/>
<accession>A0AAV3RHV7</accession>
<reference evidence="1 2" key="1">
    <citation type="submission" date="2024-01" db="EMBL/GenBank/DDBJ databases">
        <title>The complete chloroplast genome sequence of Lithospermum erythrorhizon: insights into the phylogenetic relationship among Boraginaceae species and the maternal lineages of purple gromwells.</title>
        <authorList>
            <person name="Okada T."/>
            <person name="Watanabe K."/>
        </authorList>
    </citation>
    <scope>NUCLEOTIDE SEQUENCE [LARGE SCALE GENOMIC DNA]</scope>
</reference>